<dbReference type="Pfam" id="PF00856">
    <property type="entry name" value="SET"/>
    <property type="match status" value="1"/>
</dbReference>
<dbReference type="PANTHER" id="PTHR47332:SF4">
    <property type="entry name" value="SET DOMAIN-CONTAINING PROTEIN 5"/>
    <property type="match status" value="1"/>
</dbReference>
<dbReference type="PANTHER" id="PTHR47332">
    <property type="entry name" value="SET DOMAIN-CONTAINING PROTEIN 5"/>
    <property type="match status" value="1"/>
</dbReference>
<organism evidence="3 4">
    <name type="scientific">Cercospora berteroae</name>
    <dbReference type="NCBI Taxonomy" id="357750"/>
    <lineage>
        <taxon>Eukaryota</taxon>
        <taxon>Fungi</taxon>
        <taxon>Dikarya</taxon>
        <taxon>Ascomycota</taxon>
        <taxon>Pezizomycotina</taxon>
        <taxon>Dothideomycetes</taxon>
        <taxon>Dothideomycetidae</taxon>
        <taxon>Mycosphaerellales</taxon>
        <taxon>Mycosphaerellaceae</taxon>
        <taxon>Cercospora</taxon>
    </lineage>
</organism>
<accession>A0A2S6CBM2</accession>
<proteinExistence type="predicted"/>
<dbReference type="SMART" id="SM00317">
    <property type="entry name" value="SET"/>
    <property type="match status" value="1"/>
</dbReference>
<sequence length="525" mass="57398">MDNTVTSLSTTLHHVLFFLDRPEKQDDSSPPTDSTSSDASNQMSAATKDSETSVSNGPASTPTTRSSTPASGAPDRATSKGNASPLKADAPDFVPRTAVQPLFELRASEGKGLGVFACRHIPRGTRIICEKPLLEIAQGNLDLAYHEYLRLSPTKKAAFDALHSFLPPHLDAEHAARVCALHRQIREADLEQHLSEHVRVISIFACNTFILANGNLGAFEVSSRLNHSCVPNVHHTNNPVLGKQTVQAVRDIKPGEELQVNYLGAGAGYEMQHIRLPKLHDLYGFHCTCAACSDPTGMSDQRRELLNGIFWGLGEYMHGAAPDGRFIPASPAMALVQAEDGIRFMIEEQLLCTQLMKAYRFASTTALAIGNFESALEYAFNEGGVEYNVLGVEVDDLWSINMAAKQWIEKVYTTARDAGHRFEAAFLQTLSAYAQRAVQNMERNLSGHRGLNKKKSKKNFKHTQKKSVSHAGEQGPTLTEKKGTNYAQKKSNTHAQKKQNGSPRKHATQDENVAPKAAASEGSKD</sequence>
<feature type="compositionally biased region" description="Low complexity" evidence="1">
    <location>
        <begin position="57"/>
        <end position="74"/>
    </location>
</feature>
<dbReference type="STRING" id="357750.A0A2S6CBM2"/>
<feature type="compositionally biased region" description="Basic residues" evidence="1">
    <location>
        <begin position="450"/>
        <end position="468"/>
    </location>
</feature>
<dbReference type="InterPro" id="IPR053185">
    <property type="entry name" value="SET_domain_protein"/>
</dbReference>
<dbReference type="Proteomes" id="UP000237631">
    <property type="component" value="Unassembled WGS sequence"/>
</dbReference>
<feature type="domain" description="SET" evidence="2">
    <location>
        <begin position="101"/>
        <end position="263"/>
    </location>
</feature>
<dbReference type="InterPro" id="IPR001214">
    <property type="entry name" value="SET_dom"/>
</dbReference>
<keyword evidence="4" id="KW-1185">Reference proteome</keyword>
<dbReference type="Gene3D" id="2.170.270.10">
    <property type="entry name" value="SET domain"/>
    <property type="match status" value="1"/>
</dbReference>
<evidence type="ECO:0000256" key="1">
    <source>
        <dbReference type="SAM" id="MobiDB-lite"/>
    </source>
</evidence>
<evidence type="ECO:0000313" key="4">
    <source>
        <dbReference type="Proteomes" id="UP000237631"/>
    </source>
</evidence>
<feature type="region of interest" description="Disordered" evidence="1">
    <location>
        <begin position="444"/>
        <end position="525"/>
    </location>
</feature>
<comment type="caution">
    <text evidence="3">The sequence shown here is derived from an EMBL/GenBank/DDBJ whole genome shotgun (WGS) entry which is preliminary data.</text>
</comment>
<name>A0A2S6CBM2_9PEZI</name>
<evidence type="ECO:0000259" key="2">
    <source>
        <dbReference type="PROSITE" id="PS50280"/>
    </source>
</evidence>
<dbReference type="SUPFAM" id="SSF82199">
    <property type="entry name" value="SET domain"/>
    <property type="match status" value="1"/>
</dbReference>
<dbReference type="PROSITE" id="PS50280">
    <property type="entry name" value="SET"/>
    <property type="match status" value="1"/>
</dbReference>
<dbReference type="InterPro" id="IPR046341">
    <property type="entry name" value="SET_dom_sf"/>
</dbReference>
<dbReference type="EMBL" id="PNEN01000502">
    <property type="protein sequence ID" value="PPJ57129.1"/>
    <property type="molecule type" value="Genomic_DNA"/>
</dbReference>
<feature type="compositionally biased region" description="Polar residues" evidence="1">
    <location>
        <begin position="39"/>
        <end position="56"/>
    </location>
</feature>
<feature type="compositionally biased region" description="Low complexity" evidence="1">
    <location>
        <begin position="28"/>
        <end position="38"/>
    </location>
</feature>
<dbReference type="CDD" id="cd20071">
    <property type="entry name" value="SET_SMYD"/>
    <property type="match status" value="1"/>
</dbReference>
<feature type="region of interest" description="Disordered" evidence="1">
    <location>
        <begin position="21"/>
        <end position="91"/>
    </location>
</feature>
<gene>
    <name evidence="3" type="ORF">CBER1_10469</name>
</gene>
<protein>
    <recommendedName>
        <fullName evidence="2">SET domain-containing protein</fullName>
    </recommendedName>
</protein>
<dbReference type="AlphaFoldDB" id="A0A2S6CBM2"/>
<dbReference type="OrthoDB" id="265717at2759"/>
<evidence type="ECO:0000313" key="3">
    <source>
        <dbReference type="EMBL" id="PPJ57129.1"/>
    </source>
</evidence>
<reference evidence="4" key="1">
    <citation type="journal article" date="2017" name="bioRxiv">
        <title>Conservation of a gene cluster reveals novel cercosporin biosynthetic mechanisms and extends production to the genus Colletotrichum.</title>
        <authorList>
            <person name="de Jonge R."/>
            <person name="Ebert M.K."/>
            <person name="Huitt-Roehl C.R."/>
            <person name="Pal P."/>
            <person name="Suttle J.C."/>
            <person name="Spanner R.E."/>
            <person name="Neubauer J.D."/>
            <person name="Jurick W.M.II."/>
            <person name="Stott K.A."/>
            <person name="Secor G.A."/>
            <person name="Thomma B.P.H.J."/>
            <person name="Van de Peer Y."/>
            <person name="Townsend C.A."/>
            <person name="Bolton M.D."/>
        </authorList>
    </citation>
    <scope>NUCLEOTIDE SEQUENCE [LARGE SCALE GENOMIC DNA]</scope>
    <source>
        <strain evidence="4">CBS538.71</strain>
    </source>
</reference>